<comment type="subcellular location">
    <subcellularLocation>
        <location evidence="1">Membrane</location>
        <topology evidence="1">Multi-pass membrane protein</topology>
    </subcellularLocation>
    <subcellularLocation>
        <location evidence="7">Mitochondrion inner membrane</location>
        <topology evidence="7">Multi-pass membrane protein</topology>
    </subcellularLocation>
</comment>
<keyword evidence="3 7" id="KW-0813">Transport</keyword>
<dbReference type="PANTHER" id="PTHR11434:SF16">
    <property type="entry name" value="NADH-UBIQUINONE OXIDOREDUCTASE CHAIN 4L"/>
    <property type="match status" value="1"/>
</dbReference>
<dbReference type="Gene3D" id="1.10.287.3510">
    <property type="match status" value="1"/>
</dbReference>
<keyword evidence="7 10" id="KW-0830">Ubiquinone</keyword>
<dbReference type="Proteomes" id="UP000325113">
    <property type="component" value="Mitochondrion MT"/>
</dbReference>
<dbReference type="InterPro" id="IPR001133">
    <property type="entry name" value="NADH_UbQ_OxRdtase_chain4L/K"/>
</dbReference>
<feature type="transmembrane region" description="Helical" evidence="7">
    <location>
        <begin position="34"/>
        <end position="54"/>
    </location>
</feature>
<dbReference type="EMBL" id="VLTL01000396">
    <property type="protein sequence ID" value="KAA0145469.1"/>
    <property type="molecule type" value="Genomic_DNA"/>
</dbReference>
<keyword evidence="7" id="KW-0520">NAD</keyword>
<dbReference type="PANTHER" id="PTHR11434">
    <property type="entry name" value="NADH-UBIQUINONE OXIDOREDUCTASE SUBUNIT ND4L"/>
    <property type="match status" value="1"/>
</dbReference>
<keyword evidence="4 7" id="KW-0812">Transmembrane</keyword>
<evidence type="ECO:0000313" key="10">
    <source>
        <dbReference type="EMBL" id="KAA0145505.1"/>
    </source>
</evidence>
<comment type="catalytic activity">
    <reaction evidence="7">
        <text>a ubiquinone + NADH + 5 H(+)(in) = a ubiquinol + NAD(+) + 4 H(+)(out)</text>
        <dbReference type="Rhea" id="RHEA:29091"/>
        <dbReference type="Rhea" id="RHEA-COMP:9565"/>
        <dbReference type="Rhea" id="RHEA-COMP:9566"/>
        <dbReference type="ChEBI" id="CHEBI:15378"/>
        <dbReference type="ChEBI" id="CHEBI:16389"/>
        <dbReference type="ChEBI" id="CHEBI:17976"/>
        <dbReference type="ChEBI" id="CHEBI:57540"/>
        <dbReference type="ChEBI" id="CHEBI:57945"/>
        <dbReference type="EC" id="7.1.1.2"/>
    </reaction>
</comment>
<comment type="caution">
    <text evidence="10">The sequence shown here is derived from an EMBL/GenBank/DDBJ whole genome shotgun (WGS) entry which is preliminary data.</text>
</comment>
<feature type="transmembrane region" description="Helical" evidence="7">
    <location>
        <begin position="66"/>
        <end position="86"/>
    </location>
</feature>
<dbReference type="EC" id="7.1.1.2" evidence="7"/>
<keyword evidence="6 7" id="KW-0472">Membrane</keyword>
<comment type="similarity">
    <text evidence="2 7">Belongs to the complex I subunit 4L family.</text>
</comment>
<organism evidence="10">
    <name type="scientific">Cafeteria roenbergensis</name>
    <name type="common">Marine flagellate</name>
    <dbReference type="NCBI Taxonomy" id="33653"/>
    <lineage>
        <taxon>Eukaryota</taxon>
        <taxon>Sar</taxon>
        <taxon>Stramenopiles</taxon>
        <taxon>Bigyra</taxon>
        <taxon>Opalozoa</taxon>
        <taxon>Bicosoecida</taxon>
        <taxon>Cafeteriaceae</taxon>
        <taxon>Cafeteria</taxon>
    </lineage>
</organism>
<evidence type="ECO:0000313" key="9">
    <source>
        <dbReference type="EMBL" id="KAA0145469.1"/>
    </source>
</evidence>
<sequence>MFGWFSISDICIFISLCFIFLALIGLLINRLNILISLICIELMFYGVNISLIIFSSILDDQFGSSATLFIVTVAASESAIALALLVRFFRGFSDIFLEDF</sequence>
<evidence type="ECO:0000256" key="3">
    <source>
        <dbReference type="ARBA" id="ARBA00022448"/>
    </source>
</evidence>
<dbReference type="GO" id="GO:0042773">
    <property type="term" value="P:ATP synthesis coupled electron transport"/>
    <property type="evidence" value="ECO:0007669"/>
    <property type="project" value="UniProtKB-UniRule"/>
</dbReference>
<dbReference type="GO" id="GO:0016651">
    <property type="term" value="F:oxidoreductase activity, acting on NAD(P)H"/>
    <property type="evidence" value="ECO:0007669"/>
    <property type="project" value="InterPro"/>
</dbReference>
<accession>A0A5A8BYI4</accession>
<dbReference type="OMA" id="IPMEHGL"/>
<name>A0A5A8BYI4_CAFRO</name>
<dbReference type="AlphaFoldDB" id="A0A5A8BYI4"/>
<keyword evidence="7" id="KW-1278">Translocase</keyword>
<evidence type="ECO:0000256" key="4">
    <source>
        <dbReference type="ARBA" id="ARBA00022692"/>
    </source>
</evidence>
<evidence type="ECO:0000313" key="8">
    <source>
        <dbReference type="EMBL" id="KAA0145433.1"/>
    </source>
</evidence>
<dbReference type="Proteomes" id="UP000324907">
    <property type="component" value="Mitochondrion MT"/>
</dbReference>
<dbReference type="GO" id="GO:0030964">
    <property type="term" value="C:NADH dehydrogenase complex"/>
    <property type="evidence" value="ECO:0007669"/>
    <property type="project" value="TreeGrafter"/>
</dbReference>
<keyword evidence="5 7" id="KW-1133">Transmembrane helix</keyword>
<reference evidence="10 11" key="1">
    <citation type="submission" date="2019-07" db="EMBL/GenBank/DDBJ databases">
        <title>Genomes of Cafeteria roenbergensis.</title>
        <authorList>
            <person name="Fischer M.G."/>
            <person name="Hackl T."/>
            <person name="Roman M."/>
        </authorList>
    </citation>
    <scope>NUCLEOTIDE SEQUENCE [LARGE SCALE GENOMIC DNA]</scope>
    <source>
        <strain evidence="8 11">BVI</strain>
        <strain evidence="10">Cflag</strain>
        <strain evidence="9">RCC970-E3</strain>
    </source>
</reference>
<protein>
    <recommendedName>
        <fullName evidence="7">NADH-ubiquinone oxidoreductase chain 4L</fullName>
        <ecNumber evidence="7">7.1.1.2</ecNumber>
    </recommendedName>
</protein>
<gene>
    <name evidence="10" type="primary">ND4L</name>
    <name evidence="9" type="ORF">FNF28_10013</name>
    <name evidence="8" type="ORF">FNF29_10014</name>
    <name evidence="10" type="ORF">FNF31_10016</name>
</gene>
<keyword evidence="7" id="KW-0999">Mitochondrion inner membrane</keyword>
<keyword evidence="7" id="KW-0679">Respiratory chain</keyword>
<dbReference type="EMBL" id="VLTN01000170">
    <property type="protein sequence ID" value="KAA0145433.1"/>
    <property type="molecule type" value="Genomic_DNA"/>
</dbReference>
<dbReference type="InterPro" id="IPR039428">
    <property type="entry name" value="NUOK/Mnh_C1-like"/>
</dbReference>
<evidence type="ECO:0000256" key="5">
    <source>
        <dbReference type="ARBA" id="ARBA00022989"/>
    </source>
</evidence>
<dbReference type="GO" id="GO:0005743">
    <property type="term" value="C:mitochondrial inner membrane"/>
    <property type="evidence" value="ECO:0007669"/>
    <property type="project" value="UniProtKB-SubCell"/>
</dbReference>
<dbReference type="GO" id="GO:0008137">
    <property type="term" value="F:NADH dehydrogenase (ubiquinone) activity"/>
    <property type="evidence" value="ECO:0007669"/>
    <property type="project" value="UniProtKB-EC"/>
</dbReference>
<evidence type="ECO:0000256" key="2">
    <source>
        <dbReference type="ARBA" id="ARBA00010519"/>
    </source>
</evidence>
<dbReference type="Proteomes" id="UP000323011">
    <property type="component" value="Mitochondrion MT"/>
</dbReference>
<evidence type="ECO:0000256" key="7">
    <source>
        <dbReference type="RuleBase" id="RU004419"/>
    </source>
</evidence>
<keyword evidence="7 10" id="KW-0496">Mitochondrion</keyword>
<comment type="function">
    <text evidence="7">Core subunit of the mitochondrial membrane respiratory chain NADH dehydrogenase (Complex I) which catalyzes electron transfer from NADH through the respiratory chain, using ubiquinone as an electron acceptor.</text>
</comment>
<keyword evidence="7" id="KW-0249">Electron transport</keyword>
<evidence type="ECO:0000313" key="11">
    <source>
        <dbReference type="Proteomes" id="UP000323011"/>
    </source>
</evidence>
<geneLocation type="mitochondrion" evidence="10"/>
<feature type="transmembrane region" description="Helical" evidence="7">
    <location>
        <begin position="6"/>
        <end position="27"/>
    </location>
</feature>
<evidence type="ECO:0000256" key="6">
    <source>
        <dbReference type="ARBA" id="ARBA00023136"/>
    </source>
</evidence>
<dbReference type="Pfam" id="PF00420">
    <property type="entry name" value="Oxidored_q2"/>
    <property type="match status" value="1"/>
</dbReference>
<proteinExistence type="inferred from homology"/>
<dbReference type="EMBL" id="VLTM01000270">
    <property type="protein sequence ID" value="KAA0145505.1"/>
    <property type="molecule type" value="Genomic_DNA"/>
</dbReference>
<evidence type="ECO:0000256" key="1">
    <source>
        <dbReference type="ARBA" id="ARBA00004141"/>
    </source>
</evidence>
<keyword evidence="11" id="KW-1185">Reference proteome</keyword>